<dbReference type="Pfam" id="PF04268">
    <property type="entry name" value="SoxG"/>
    <property type="match status" value="1"/>
</dbReference>
<dbReference type="InterPro" id="IPR007375">
    <property type="entry name" value="SoxG"/>
</dbReference>
<keyword evidence="2" id="KW-1185">Reference proteome</keyword>
<name>A0A0N1J6C0_9HYPH</name>
<comment type="caution">
    <text evidence="1">The sequence shown here is derived from an EMBL/GenBank/DDBJ whole genome shotgun (WGS) entry which is preliminary data.</text>
</comment>
<protein>
    <submittedName>
        <fullName evidence="1">Sarcosine oxidase subunit gamma</fullName>
    </submittedName>
</protein>
<gene>
    <name evidence="1" type="ORF">SU32_13880</name>
</gene>
<reference evidence="1 2" key="1">
    <citation type="submission" date="2015-01" db="EMBL/GenBank/DDBJ databases">
        <title>Ahrensia donghaiensis sp. nov., a novel dimethylsulphoniopropionate-cleavage bacterium isolated from seawater and emended descriptions of the genus Ahrensia and Ahrensia kielensis.</title>
        <authorList>
            <person name="Liu J."/>
        </authorList>
    </citation>
    <scope>NUCLEOTIDE SEQUENCE [LARGE SCALE GENOMIC DNA]</scope>
    <source>
        <strain evidence="1 2">LZD062</strain>
    </source>
</reference>
<dbReference type="Gene3D" id="3.30.70.1520">
    <property type="entry name" value="Heterotetrameric sarcosine oxidase"/>
    <property type="match status" value="1"/>
</dbReference>
<dbReference type="AlphaFoldDB" id="A0A0N1J6C0"/>
<evidence type="ECO:0000313" key="2">
    <source>
        <dbReference type="Proteomes" id="UP000038011"/>
    </source>
</evidence>
<dbReference type="InterPro" id="IPR027266">
    <property type="entry name" value="TrmE/GcvT-like"/>
</dbReference>
<dbReference type="PATRIC" id="fig|1514904.3.peg.1910"/>
<dbReference type="SUPFAM" id="SSF103025">
    <property type="entry name" value="Folate-binding domain"/>
    <property type="match status" value="1"/>
</dbReference>
<dbReference type="STRING" id="1514904.SU32_13880"/>
<dbReference type="Proteomes" id="UP000038011">
    <property type="component" value="Unassembled WGS sequence"/>
</dbReference>
<sequence>MKFAKLSLLTKKGGACMAKPLKLERAHPLGDQNFGAPGISITSVRGGYRCSLRVAQSDISAVSNALGVDLPQAPKTSARSANRVAMWLGPDEWLIYDSKANPIDDLKNINALCSAVDVSHRNTAIEAKGPLAAEVINAGCPQDLSLEVFPVGACSRTILGKAEIVLYRAKADTFHIECWRSFAPYVFELLRTAARDQSALAVR</sequence>
<accession>A0A0N1J6C0</accession>
<dbReference type="EMBL" id="JXMU01000022">
    <property type="protein sequence ID" value="KPB00424.1"/>
    <property type="molecule type" value="Genomic_DNA"/>
</dbReference>
<organism evidence="1 2">
    <name type="scientific">Ahrensia marina</name>
    <dbReference type="NCBI Taxonomy" id="1514904"/>
    <lineage>
        <taxon>Bacteria</taxon>
        <taxon>Pseudomonadati</taxon>
        <taxon>Pseudomonadota</taxon>
        <taxon>Alphaproteobacteria</taxon>
        <taxon>Hyphomicrobiales</taxon>
        <taxon>Ahrensiaceae</taxon>
        <taxon>Ahrensia</taxon>
    </lineage>
</organism>
<proteinExistence type="predicted"/>
<dbReference type="Gene3D" id="3.30.1360.120">
    <property type="entry name" value="Probable tRNA modification gtpase trme, domain 1"/>
    <property type="match status" value="1"/>
</dbReference>
<evidence type="ECO:0000313" key="1">
    <source>
        <dbReference type="EMBL" id="KPB00424.1"/>
    </source>
</evidence>